<evidence type="ECO:0000259" key="2">
    <source>
        <dbReference type="Pfam" id="PF03109"/>
    </source>
</evidence>
<dbReference type="InterPro" id="IPR004147">
    <property type="entry name" value="ABC1_dom"/>
</dbReference>
<dbReference type="EMBL" id="CAXAMM010034014">
    <property type="protein sequence ID" value="CAK9072195.1"/>
    <property type="molecule type" value="Genomic_DNA"/>
</dbReference>
<dbReference type="GO" id="GO:0016301">
    <property type="term" value="F:kinase activity"/>
    <property type="evidence" value="ECO:0007669"/>
    <property type="project" value="UniProtKB-KW"/>
</dbReference>
<dbReference type="PANTHER" id="PTHR10566">
    <property type="entry name" value="CHAPERONE-ACTIVITY OF BC1 COMPLEX CABC1 -RELATED"/>
    <property type="match status" value="1"/>
</dbReference>
<protein>
    <submittedName>
        <fullName evidence="3">Probable protein kinase UbiB (Ubiquinone biosynthesis protein UbiB)</fullName>
    </submittedName>
</protein>
<comment type="similarity">
    <text evidence="1">Belongs to the protein kinase superfamily. ADCK protein kinase family.</text>
</comment>
<dbReference type="Pfam" id="PF03109">
    <property type="entry name" value="ABC1"/>
    <property type="match status" value="1"/>
</dbReference>
<dbReference type="InterPro" id="IPR050154">
    <property type="entry name" value="UbiB_kinase"/>
</dbReference>
<dbReference type="InterPro" id="IPR011009">
    <property type="entry name" value="Kinase-like_dom_sf"/>
</dbReference>
<gene>
    <name evidence="3" type="ORF">SCF082_LOCUS35560</name>
</gene>
<proteinExistence type="inferred from homology"/>
<dbReference type="Proteomes" id="UP001642464">
    <property type="component" value="Unassembled WGS sequence"/>
</dbReference>
<keyword evidence="3" id="KW-0808">Transferase</keyword>
<reference evidence="3 4" key="1">
    <citation type="submission" date="2024-02" db="EMBL/GenBank/DDBJ databases">
        <authorList>
            <person name="Chen Y."/>
            <person name="Shah S."/>
            <person name="Dougan E. K."/>
            <person name="Thang M."/>
            <person name="Chan C."/>
        </authorList>
    </citation>
    <scope>NUCLEOTIDE SEQUENCE [LARGE SCALE GENOMIC DNA]</scope>
</reference>
<accession>A0ABP0P819</accession>
<feature type="domain" description="ABC1 atypical kinase-like" evidence="2">
    <location>
        <begin position="2"/>
        <end position="85"/>
    </location>
</feature>
<organism evidence="3 4">
    <name type="scientific">Durusdinium trenchii</name>
    <dbReference type="NCBI Taxonomy" id="1381693"/>
    <lineage>
        <taxon>Eukaryota</taxon>
        <taxon>Sar</taxon>
        <taxon>Alveolata</taxon>
        <taxon>Dinophyceae</taxon>
        <taxon>Suessiales</taxon>
        <taxon>Symbiodiniaceae</taxon>
        <taxon>Durusdinium</taxon>
    </lineage>
</organism>
<name>A0ABP0P819_9DINO</name>
<evidence type="ECO:0000313" key="4">
    <source>
        <dbReference type="Proteomes" id="UP001642464"/>
    </source>
</evidence>
<comment type="caution">
    <text evidence="3">The sequence shown here is derived from an EMBL/GenBank/DDBJ whole genome shotgun (WGS) entry which is preliminary data.</text>
</comment>
<dbReference type="SUPFAM" id="SSF56112">
    <property type="entry name" value="Protein kinase-like (PK-like)"/>
    <property type="match status" value="1"/>
</dbReference>
<evidence type="ECO:0000256" key="1">
    <source>
        <dbReference type="ARBA" id="ARBA00009670"/>
    </source>
</evidence>
<dbReference type="PANTHER" id="PTHR10566:SF113">
    <property type="entry name" value="PROTEIN ACTIVITY OF BC1 COMPLEX KINASE 7, CHLOROPLASTIC"/>
    <property type="match status" value="1"/>
</dbReference>
<evidence type="ECO:0000313" key="3">
    <source>
        <dbReference type="EMBL" id="CAK9072195.1"/>
    </source>
</evidence>
<keyword evidence="4" id="KW-1185">Reference proteome</keyword>
<keyword evidence="3" id="KW-0418">Kinase</keyword>
<sequence>MDDVERILLEDLGLKLSDLFESFDPKPIAAASIAQVHAARLRSGELCVVKVVRPHVRERLSADFAAATLFARLADLVLGEANWTGPVSSFPESSAGFGAADGQRFFGWLCGGCNRPWDFKRFAS</sequence>